<gene>
    <name evidence="4" type="ORF">PsYK624_030710</name>
</gene>
<dbReference type="FunFam" id="3.40.309.10:FF:000012">
    <property type="entry name" value="Betaine aldehyde dehydrogenase"/>
    <property type="match status" value="1"/>
</dbReference>
<proteinExistence type="inferred from homology"/>
<dbReference type="AlphaFoldDB" id="A0A9P3G0Z0"/>
<organism evidence="4 5">
    <name type="scientific">Phanerochaete sordida</name>
    <dbReference type="NCBI Taxonomy" id="48140"/>
    <lineage>
        <taxon>Eukaryota</taxon>
        <taxon>Fungi</taxon>
        <taxon>Dikarya</taxon>
        <taxon>Basidiomycota</taxon>
        <taxon>Agaricomycotina</taxon>
        <taxon>Agaricomycetes</taxon>
        <taxon>Polyporales</taxon>
        <taxon>Phanerochaetaceae</taxon>
        <taxon>Phanerochaete</taxon>
    </lineage>
</organism>
<dbReference type="Proteomes" id="UP000703269">
    <property type="component" value="Unassembled WGS sequence"/>
</dbReference>
<dbReference type="SUPFAM" id="SSF53720">
    <property type="entry name" value="ALDH-like"/>
    <property type="match status" value="1"/>
</dbReference>
<protein>
    <submittedName>
        <fullName evidence="4">Aldehyde dehydrogenase</fullName>
    </submittedName>
</protein>
<dbReference type="InterPro" id="IPR016161">
    <property type="entry name" value="Ald_DH/histidinol_DH"/>
</dbReference>
<dbReference type="InterPro" id="IPR016162">
    <property type="entry name" value="Ald_DH_N"/>
</dbReference>
<dbReference type="PANTHER" id="PTHR11699">
    <property type="entry name" value="ALDEHYDE DEHYDROGENASE-RELATED"/>
    <property type="match status" value="1"/>
</dbReference>
<evidence type="ECO:0000313" key="4">
    <source>
        <dbReference type="EMBL" id="GJE86988.1"/>
    </source>
</evidence>
<evidence type="ECO:0000313" key="5">
    <source>
        <dbReference type="Proteomes" id="UP000703269"/>
    </source>
</evidence>
<dbReference type="EMBL" id="BPQB01000005">
    <property type="protein sequence ID" value="GJE86988.1"/>
    <property type="molecule type" value="Genomic_DNA"/>
</dbReference>
<keyword evidence="2" id="KW-0560">Oxidoreductase</keyword>
<dbReference type="InterPro" id="IPR016160">
    <property type="entry name" value="Ald_DH_CS_CYS"/>
</dbReference>
<feature type="domain" description="Aldehyde dehydrogenase" evidence="3">
    <location>
        <begin position="34"/>
        <end position="491"/>
    </location>
</feature>
<reference evidence="4 5" key="1">
    <citation type="submission" date="2021-08" db="EMBL/GenBank/DDBJ databases">
        <title>Draft Genome Sequence of Phanerochaete sordida strain YK-624.</title>
        <authorList>
            <person name="Mori T."/>
            <person name="Dohra H."/>
            <person name="Suzuki T."/>
            <person name="Kawagishi H."/>
            <person name="Hirai H."/>
        </authorList>
    </citation>
    <scope>NUCLEOTIDE SEQUENCE [LARGE SCALE GENOMIC DNA]</scope>
    <source>
        <strain evidence="4 5">YK-624</strain>
    </source>
</reference>
<evidence type="ECO:0000259" key="3">
    <source>
        <dbReference type="Pfam" id="PF00171"/>
    </source>
</evidence>
<dbReference type="PROSITE" id="PS00070">
    <property type="entry name" value="ALDEHYDE_DEHYDR_CYS"/>
    <property type="match status" value="1"/>
</dbReference>
<accession>A0A9P3G0Z0</accession>
<evidence type="ECO:0000256" key="1">
    <source>
        <dbReference type="ARBA" id="ARBA00009986"/>
    </source>
</evidence>
<dbReference type="GO" id="GO:0004030">
    <property type="term" value="F:aldehyde dehydrogenase [NAD(P)+] activity"/>
    <property type="evidence" value="ECO:0007669"/>
    <property type="project" value="UniProtKB-ARBA"/>
</dbReference>
<keyword evidence="5" id="KW-1185">Reference proteome</keyword>
<evidence type="ECO:0000256" key="2">
    <source>
        <dbReference type="ARBA" id="ARBA00023002"/>
    </source>
</evidence>
<dbReference type="FunFam" id="3.40.605.10:FF:000026">
    <property type="entry name" value="Aldehyde dehydrogenase, putative"/>
    <property type="match status" value="1"/>
</dbReference>
<comment type="caution">
    <text evidence="4">The sequence shown here is derived from an EMBL/GenBank/DDBJ whole genome shotgun (WGS) entry which is preliminary data.</text>
</comment>
<sequence>MTVHTQQFDYPLFKGKVSVNTGLFIDGKYVDPLDRHDIEVFDPTTGKVITTIAAGGKKDVDRAVVAAQKAFKTTWGKTVSGTQRGHLIRKLAEVFEKHQDELAALETLDSGKQYFHVKAMDFANAIETLKYYAGWADKISGKTIEAEPHKFVYTLHEPIGVVGCIVPWNFPIMILAWKLGPALATGNCVIVKPSEVTPLATLKFAELIQEAGFPPGVVNIVTGYGSVAGQALAQHPDVGKISFTGSTLTGRKILHSSGDSNLKRVTLELGGKTPNIIFDDADIEQAVKWTAMGIFHHAGQMCTAGSRIFVQEGVYDKVMAAFVEIAKAAKPGSGFDPNTKIDPVVSKTQFDRVMGYINAGKESGATVAVGGGQLGNEGYFVQPTLFTDVSADMKIVKEEIFGPVGVIIKFKTEEEALAAANDTTYGLSACIYTKDVERATRFASALEAGSIFVNITSGPDWRVSFGGFKQSGFGKDLGEYALEGYTNTKAVTLNIGQKL</sequence>
<dbReference type="OrthoDB" id="310895at2759"/>
<dbReference type="Gene3D" id="3.40.309.10">
    <property type="entry name" value="Aldehyde Dehydrogenase, Chain A, domain 2"/>
    <property type="match status" value="1"/>
</dbReference>
<dbReference type="InterPro" id="IPR016163">
    <property type="entry name" value="Ald_DH_C"/>
</dbReference>
<comment type="similarity">
    <text evidence="1">Belongs to the aldehyde dehydrogenase family.</text>
</comment>
<dbReference type="FunFam" id="3.40.605.10:FF:000007">
    <property type="entry name" value="NAD/NADP-dependent betaine aldehyde dehydrogenase"/>
    <property type="match status" value="1"/>
</dbReference>
<dbReference type="Pfam" id="PF00171">
    <property type="entry name" value="Aldedh"/>
    <property type="match status" value="1"/>
</dbReference>
<dbReference type="InterPro" id="IPR015590">
    <property type="entry name" value="Aldehyde_DH_dom"/>
</dbReference>
<name>A0A9P3G0Z0_9APHY</name>
<dbReference type="Gene3D" id="3.40.605.10">
    <property type="entry name" value="Aldehyde Dehydrogenase, Chain A, domain 1"/>
    <property type="match status" value="1"/>
</dbReference>